<dbReference type="Pfam" id="PF00528">
    <property type="entry name" value="BPD_transp_1"/>
    <property type="match status" value="2"/>
</dbReference>
<dbReference type="AlphaFoldDB" id="G2G888"/>
<dbReference type="PANTHER" id="PTHR43357:SF4">
    <property type="entry name" value="INNER MEMBRANE ABC TRANSPORTER PERMEASE PROTEIN YDCV"/>
    <property type="match status" value="1"/>
</dbReference>
<feature type="transmembrane region" description="Helical" evidence="8">
    <location>
        <begin position="356"/>
        <end position="375"/>
    </location>
</feature>
<dbReference type="EMBL" id="AGBF01000017">
    <property type="protein sequence ID" value="EGX60238.1"/>
    <property type="molecule type" value="Genomic_DNA"/>
</dbReference>
<dbReference type="OrthoDB" id="9804629at2"/>
<dbReference type="GO" id="GO:0005886">
    <property type="term" value="C:plasma membrane"/>
    <property type="evidence" value="ECO:0007669"/>
    <property type="project" value="UniProtKB-SubCell"/>
</dbReference>
<evidence type="ECO:0000256" key="3">
    <source>
        <dbReference type="ARBA" id="ARBA00022475"/>
    </source>
</evidence>
<evidence type="ECO:0000256" key="6">
    <source>
        <dbReference type="ARBA" id="ARBA00022989"/>
    </source>
</evidence>
<name>G2G888_9ACTN</name>
<protein>
    <recommendedName>
        <fullName evidence="9">ABC transmembrane type-1 domain-containing protein</fullName>
    </recommendedName>
</protein>
<evidence type="ECO:0000256" key="8">
    <source>
        <dbReference type="RuleBase" id="RU363032"/>
    </source>
</evidence>
<evidence type="ECO:0000313" key="11">
    <source>
        <dbReference type="Proteomes" id="UP000004217"/>
    </source>
</evidence>
<feature type="transmembrane region" description="Helical" evidence="8">
    <location>
        <begin position="194"/>
        <end position="227"/>
    </location>
</feature>
<dbReference type="Proteomes" id="UP000004217">
    <property type="component" value="Unassembled WGS sequence"/>
</dbReference>
<keyword evidence="7 8" id="KW-0472">Membrane</keyword>
<dbReference type="InterPro" id="IPR035906">
    <property type="entry name" value="MetI-like_sf"/>
</dbReference>
<gene>
    <name evidence="10" type="ORF">SZN_08511</name>
</gene>
<evidence type="ECO:0000256" key="5">
    <source>
        <dbReference type="ARBA" id="ARBA00022692"/>
    </source>
</evidence>
<reference evidence="10 11" key="1">
    <citation type="submission" date="2011-08" db="EMBL/GenBank/DDBJ databases">
        <authorList>
            <person name="Lin Y."/>
            <person name="Hao X."/>
            <person name="Johnstone L."/>
            <person name="Miller S.J."/>
            <person name="Wei G."/>
            <person name="Rensing C."/>
        </authorList>
    </citation>
    <scope>NUCLEOTIDE SEQUENCE [LARGE SCALE GENOMIC DNA]</scope>
    <source>
        <strain evidence="10 11">K42</strain>
    </source>
</reference>
<accession>G2G888</accession>
<dbReference type="RefSeq" id="WP_007493313.1">
    <property type="nucleotide sequence ID" value="NZ_AGBF01000017.1"/>
</dbReference>
<feature type="transmembrane region" description="Helical" evidence="8">
    <location>
        <begin position="297"/>
        <end position="319"/>
    </location>
</feature>
<feature type="domain" description="ABC transmembrane type-1" evidence="9">
    <location>
        <begin position="350"/>
        <end position="544"/>
    </location>
</feature>
<dbReference type="Gene3D" id="1.10.3720.10">
    <property type="entry name" value="MetI-like"/>
    <property type="match status" value="2"/>
</dbReference>
<evidence type="ECO:0000256" key="2">
    <source>
        <dbReference type="ARBA" id="ARBA00022448"/>
    </source>
</evidence>
<dbReference type="GO" id="GO:0055085">
    <property type="term" value="P:transmembrane transport"/>
    <property type="evidence" value="ECO:0007669"/>
    <property type="project" value="InterPro"/>
</dbReference>
<feature type="transmembrane region" description="Helical" evidence="8">
    <location>
        <begin position="477"/>
        <end position="500"/>
    </location>
</feature>
<feature type="transmembrane region" description="Helical" evidence="8">
    <location>
        <begin position="387"/>
        <end position="410"/>
    </location>
</feature>
<evidence type="ECO:0000256" key="7">
    <source>
        <dbReference type="ARBA" id="ARBA00023136"/>
    </source>
</evidence>
<keyword evidence="6 8" id="KW-1133">Transmembrane helix</keyword>
<sequence>MDLARPEVTAPRRGGAAVRLALMAVPVAFFAAFFAYPVAAIVTRGLKADGVWRFGRLWDVLGAPDIRHVLWFTTWQALASTALTLLIALPGAYVFARLDFPGRQALRAVVTVPFVLPTVVVGTAFLALVGRGGLLDELWGVRLDTTVWAILLAHVFFNYAVVVRTVGGLWAQLDPRQEEAARMLGASRLAAWRTVTLPALGPAVAAAALMVFLFTFTSFGVVQILGGPAFSTLEVEIYRQTSAIFDLSTAAVLTIVQFLAVGAILALHAWTVRHRESTLRLVDASGTARRPRGAGQWALLAGVLAVIAVLILLPLAVLVRRSLSAPDLGYYRALTRTDGGVFLVAPIEAIGTSLRYAVVATLIAVLIGALAAAALTRRDAGRFVRGFDALLMLPLGVSAVTVGFGFLIALDEPPLDLRASWILVPLAQALVGVPFVVRTMLPVLRAVDERLREAASVLGASPWRVWREVDLPMVRRALLIAAGFAFAVSLGEFGATVFIARPDNPTLPVAVARLLGRAGDLNYGQAMALSTVLMVVCAVALLVLERLRTDRTGEF</sequence>
<feature type="transmembrane region" description="Helical" evidence="8">
    <location>
        <begin position="247"/>
        <end position="270"/>
    </location>
</feature>
<comment type="similarity">
    <text evidence="8">Belongs to the binding-protein-dependent transport system permease family.</text>
</comment>
<keyword evidence="2 8" id="KW-0813">Transport</keyword>
<evidence type="ECO:0000313" key="10">
    <source>
        <dbReference type="EMBL" id="EGX60238.1"/>
    </source>
</evidence>
<feature type="transmembrane region" description="Helical" evidence="8">
    <location>
        <begin position="108"/>
        <end position="128"/>
    </location>
</feature>
<dbReference type="SUPFAM" id="SSF161098">
    <property type="entry name" value="MetI-like"/>
    <property type="match status" value="2"/>
</dbReference>
<keyword evidence="5 8" id="KW-0812">Transmembrane</keyword>
<dbReference type="InterPro" id="IPR000515">
    <property type="entry name" value="MetI-like"/>
</dbReference>
<comment type="caution">
    <text evidence="10">The sequence shown here is derived from an EMBL/GenBank/DDBJ whole genome shotgun (WGS) entry which is preliminary data.</text>
</comment>
<feature type="transmembrane region" description="Helical" evidence="8">
    <location>
        <begin position="75"/>
        <end position="96"/>
    </location>
</feature>
<proteinExistence type="inferred from homology"/>
<dbReference type="PROSITE" id="PS50928">
    <property type="entry name" value="ABC_TM1"/>
    <property type="match status" value="2"/>
</dbReference>
<dbReference type="PANTHER" id="PTHR43357">
    <property type="entry name" value="INNER MEMBRANE ABC TRANSPORTER PERMEASE PROTEIN YDCV"/>
    <property type="match status" value="1"/>
</dbReference>
<evidence type="ECO:0000256" key="1">
    <source>
        <dbReference type="ARBA" id="ARBA00004429"/>
    </source>
</evidence>
<keyword evidence="11" id="KW-1185">Reference proteome</keyword>
<comment type="subcellular location">
    <subcellularLocation>
        <location evidence="1">Cell inner membrane</location>
        <topology evidence="1">Multi-pass membrane protein</topology>
    </subcellularLocation>
    <subcellularLocation>
        <location evidence="8">Cell membrane</location>
        <topology evidence="8">Multi-pass membrane protein</topology>
    </subcellularLocation>
</comment>
<feature type="transmembrane region" description="Helical" evidence="8">
    <location>
        <begin position="422"/>
        <end position="441"/>
    </location>
</feature>
<dbReference type="CDD" id="cd06261">
    <property type="entry name" value="TM_PBP2"/>
    <property type="match status" value="2"/>
</dbReference>
<dbReference type="PATRIC" id="fig|700597.3.peg.1665"/>
<keyword evidence="3" id="KW-1003">Cell membrane</keyword>
<organism evidence="10 11">
    <name type="scientific">Streptomyces zinciresistens K42</name>
    <dbReference type="NCBI Taxonomy" id="700597"/>
    <lineage>
        <taxon>Bacteria</taxon>
        <taxon>Bacillati</taxon>
        <taxon>Actinomycetota</taxon>
        <taxon>Actinomycetes</taxon>
        <taxon>Kitasatosporales</taxon>
        <taxon>Streptomycetaceae</taxon>
        <taxon>Streptomyces</taxon>
    </lineage>
</organism>
<feature type="transmembrane region" description="Helical" evidence="8">
    <location>
        <begin position="148"/>
        <end position="173"/>
    </location>
</feature>
<keyword evidence="4" id="KW-0997">Cell inner membrane</keyword>
<feature type="domain" description="ABC transmembrane type-1" evidence="9">
    <location>
        <begin position="70"/>
        <end position="266"/>
    </location>
</feature>
<feature type="transmembrane region" description="Helical" evidence="8">
    <location>
        <begin position="523"/>
        <end position="544"/>
    </location>
</feature>
<evidence type="ECO:0000259" key="9">
    <source>
        <dbReference type="PROSITE" id="PS50928"/>
    </source>
</evidence>
<feature type="transmembrane region" description="Helical" evidence="8">
    <location>
        <begin position="20"/>
        <end position="42"/>
    </location>
</feature>
<evidence type="ECO:0000256" key="4">
    <source>
        <dbReference type="ARBA" id="ARBA00022519"/>
    </source>
</evidence>